<dbReference type="InterPro" id="IPR011053">
    <property type="entry name" value="Single_hybrid_motif"/>
</dbReference>
<dbReference type="InterPro" id="IPR050465">
    <property type="entry name" value="UPF0194_transport"/>
</dbReference>
<organism evidence="3 4">
    <name type="scientific">Hymenobacter volaticus</name>
    <dbReference type="NCBI Taxonomy" id="2932254"/>
    <lineage>
        <taxon>Bacteria</taxon>
        <taxon>Pseudomonadati</taxon>
        <taxon>Bacteroidota</taxon>
        <taxon>Cytophagia</taxon>
        <taxon>Cytophagales</taxon>
        <taxon>Hymenobacteraceae</taxon>
        <taxon>Hymenobacter</taxon>
    </lineage>
</organism>
<dbReference type="PANTHER" id="PTHR32347:SF23">
    <property type="entry name" value="BLL5650 PROTEIN"/>
    <property type="match status" value="1"/>
</dbReference>
<evidence type="ECO:0000313" key="3">
    <source>
        <dbReference type="EMBL" id="UOQ64551.1"/>
    </source>
</evidence>
<dbReference type="Gene3D" id="2.40.50.100">
    <property type="match status" value="1"/>
</dbReference>
<sequence length="228" mass="24915">MGLLFLSPSFVATVLLSCILAYPLGAQHRTASVKPRLPLQQVAGYQSAANLVTAKGTVEAIATSPLMSPGHGWVREVFFADGDYVRGRQILLKFLESNSYSNEFNRNYILAPHAGFLVKRNVAVGNRVRAGMRVAMLQDVSHVKVPLVVSSQVGRSIKVCDPVVVRVAEMPGRTFTGLVERIERQTLPQPKTVVLVTVRNAVAPLIRPLMHASVSWNARQLPPSVAKR</sequence>
<dbReference type="EMBL" id="CP095061">
    <property type="protein sequence ID" value="UOQ64551.1"/>
    <property type="molecule type" value="Genomic_DNA"/>
</dbReference>
<keyword evidence="4" id="KW-1185">Reference proteome</keyword>
<dbReference type="RefSeq" id="WP_245118417.1">
    <property type="nucleotide sequence ID" value="NZ_CP095061.1"/>
</dbReference>
<dbReference type="Proteomes" id="UP000830401">
    <property type="component" value="Chromosome"/>
</dbReference>
<reference evidence="3" key="1">
    <citation type="submission" date="2022-04" db="EMBL/GenBank/DDBJ databases">
        <title>Hymenobacter sp. isolated from the air.</title>
        <authorList>
            <person name="Won M."/>
            <person name="Lee C.-M."/>
            <person name="Woen H.-Y."/>
            <person name="Kwon S.-W."/>
        </authorList>
    </citation>
    <scope>NUCLEOTIDE SEQUENCE</scope>
    <source>
        <strain evidence="3">5420S-77</strain>
    </source>
</reference>
<proteinExistence type="predicted"/>
<evidence type="ECO:0000256" key="2">
    <source>
        <dbReference type="ARBA" id="ARBA00023054"/>
    </source>
</evidence>
<dbReference type="SUPFAM" id="SSF51230">
    <property type="entry name" value="Single hybrid motif"/>
    <property type="match status" value="1"/>
</dbReference>
<dbReference type="PANTHER" id="PTHR32347">
    <property type="entry name" value="EFFLUX SYSTEM COMPONENT YKNX-RELATED"/>
    <property type="match status" value="1"/>
</dbReference>
<gene>
    <name evidence="3" type="ORF">MUN86_13265</name>
</gene>
<comment type="subcellular location">
    <subcellularLocation>
        <location evidence="1">Cell envelope</location>
    </subcellularLocation>
</comment>
<protein>
    <submittedName>
        <fullName evidence="3">Efflux RND transporter periplasmic adaptor subunit</fullName>
    </submittedName>
</protein>
<accession>A0ABY4G143</accession>
<evidence type="ECO:0000256" key="1">
    <source>
        <dbReference type="ARBA" id="ARBA00004196"/>
    </source>
</evidence>
<name>A0ABY4G143_9BACT</name>
<keyword evidence="2" id="KW-0175">Coiled coil</keyword>
<evidence type="ECO:0000313" key="4">
    <source>
        <dbReference type="Proteomes" id="UP000830401"/>
    </source>
</evidence>